<dbReference type="OrthoDB" id="1274115at2759"/>
<evidence type="ECO:0000313" key="5">
    <source>
        <dbReference type="Proteomes" id="UP000028828"/>
    </source>
</evidence>
<dbReference type="PANTHER" id="PTHR24320:SF148">
    <property type="entry name" value="NAD(P)-BINDING ROSSMANN-FOLD SUPERFAMILY PROTEIN"/>
    <property type="match status" value="1"/>
</dbReference>
<evidence type="ECO:0000256" key="1">
    <source>
        <dbReference type="ARBA" id="ARBA00006484"/>
    </source>
</evidence>
<keyword evidence="2 4" id="KW-0560">Oxidoreductase</keyword>
<dbReference type="AlphaFoldDB" id="A0A086K6B6"/>
<dbReference type="VEuPathDB" id="ToxoDB:TGP89_260460"/>
<gene>
    <name evidence="4" type="ORF">TGP89_260460</name>
</gene>
<name>A0A086K6B6_TOXGO</name>
<dbReference type="InterPro" id="IPR036291">
    <property type="entry name" value="NAD(P)-bd_dom_sf"/>
</dbReference>
<evidence type="ECO:0000313" key="4">
    <source>
        <dbReference type="EMBL" id="KFG39934.1"/>
    </source>
</evidence>
<reference evidence="4 5" key="1">
    <citation type="submission" date="2014-03" db="EMBL/GenBank/DDBJ databases">
        <authorList>
            <person name="Sibley D."/>
            <person name="Venepally P."/>
            <person name="Karamycheva S."/>
            <person name="Hadjithomas M."/>
            <person name="Khan A."/>
            <person name="Brunk B."/>
            <person name="Roos D."/>
            <person name="Caler E."/>
            <person name="Lorenzi H."/>
        </authorList>
    </citation>
    <scope>NUCLEOTIDE SEQUENCE [LARGE SCALE GENOMIC DNA]</scope>
    <source>
        <strain evidence="5">p89</strain>
    </source>
</reference>
<dbReference type="PRINTS" id="PR00080">
    <property type="entry name" value="SDRFAMILY"/>
</dbReference>
<dbReference type="Gene3D" id="3.40.50.720">
    <property type="entry name" value="NAD(P)-binding Rossmann-like Domain"/>
    <property type="match status" value="1"/>
</dbReference>
<dbReference type="PANTHER" id="PTHR24320">
    <property type="entry name" value="RETINOL DEHYDROGENASE"/>
    <property type="match status" value="1"/>
</dbReference>
<dbReference type="PRINTS" id="PR00081">
    <property type="entry name" value="GDHRDH"/>
</dbReference>
<dbReference type="SUPFAM" id="SSF51735">
    <property type="entry name" value="NAD(P)-binding Rossmann-fold domains"/>
    <property type="match status" value="1"/>
</dbReference>
<protein>
    <submittedName>
        <fullName evidence="4">Putative oxidoreductase</fullName>
        <ecNumber evidence="4">1.3.1.33</ecNumber>
    </submittedName>
</protein>
<dbReference type="EC" id="1.3.1.33" evidence="4"/>
<dbReference type="InterPro" id="IPR002347">
    <property type="entry name" value="SDR_fam"/>
</dbReference>
<comment type="similarity">
    <text evidence="1 3">Belongs to the short-chain dehydrogenases/reductases (SDR) family.</text>
</comment>
<evidence type="ECO:0000256" key="3">
    <source>
        <dbReference type="RuleBase" id="RU000363"/>
    </source>
</evidence>
<dbReference type="PROSITE" id="PS51257">
    <property type="entry name" value="PROKAR_LIPOPROTEIN"/>
    <property type="match status" value="1"/>
</dbReference>
<proteinExistence type="inferred from homology"/>
<sequence length="336" mass="37179">MKGKVAVVTGGNAGIGMETTRQLALWGVHVLVGCRRVDDVQKIADQVSQEHARNKETAKSKKLPAPVTPGEIRGFYLDLCDFETVRRFAVWAHAESRGKIDILVNNAGLMSTDKLSMDKNTGFERHFVTNHLGPFLLTDLLLPAVKAAHGRVITISSAAHITRNPKFRSLDAALSPEAAERVASALGKPLHELQGEPITEKNYDSKVMYGTTKMANLWFTKELQRRLAQDPKCRVTAYAAHPGLVGTGLMLRYAEGSVHWYTPIFEAIYSLIAPLVLKLPQQGAATQLLLCVSDKEELEPGAYYKDGTTNWVDYLAHDVERQKELWAVSEIVCGMR</sequence>
<dbReference type="Pfam" id="PF00106">
    <property type="entry name" value="adh_short"/>
    <property type="match status" value="1"/>
</dbReference>
<dbReference type="EMBL" id="AEYI02001231">
    <property type="protein sequence ID" value="KFG39934.1"/>
    <property type="molecule type" value="Genomic_DNA"/>
</dbReference>
<evidence type="ECO:0000256" key="2">
    <source>
        <dbReference type="ARBA" id="ARBA00023002"/>
    </source>
</evidence>
<comment type="caution">
    <text evidence="4">The sequence shown here is derived from an EMBL/GenBank/DDBJ whole genome shotgun (WGS) entry which is preliminary data.</text>
</comment>
<organism evidence="4 5">
    <name type="scientific">Toxoplasma gondii p89</name>
    <dbReference type="NCBI Taxonomy" id="943119"/>
    <lineage>
        <taxon>Eukaryota</taxon>
        <taxon>Sar</taxon>
        <taxon>Alveolata</taxon>
        <taxon>Apicomplexa</taxon>
        <taxon>Conoidasida</taxon>
        <taxon>Coccidia</taxon>
        <taxon>Eucoccidiorida</taxon>
        <taxon>Eimeriorina</taxon>
        <taxon>Sarcocystidae</taxon>
        <taxon>Toxoplasma</taxon>
    </lineage>
</organism>
<dbReference type="GO" id="GO:0016630">
    <property type="term" value="F:protochlorophyllide reductase activity"/>
    <property type="evidence" value="ECO:0007669"/>
    <property type="project" value="UniProtKB-EC"/>
</dbReference>
<accession>A0A086K6B6</accession>
<dbReference type="Proteomes" id="UP000028828">
    <property type="component" value="Unassembled WGS sequence"/>
</dbReference>